<keyword evidence="4 15" id="KW-0732">Signal</keyword>
<dbReference type="GO" id="GO:0005789">
    <property type="term" value="C:endoplasmic reticulum membrane"/>
    <property type="evidence" value="ECO:0007669"/>
    <property type="project" value="TreeGrafter"/>
</dbReference>
<dbReference type="GO" id="GO:0005788">
    <property type="term" value="C:endoplasmic reticulum lumen"/>
    <property type="evidence" value="ECO:0007669"/>
    <property type="project" value="UniProtKB-SubCell"/>
</dbReference>
<feature type="binding site" evidence="13">
    <location>
        <position position="152"/>
    </location>
    <ligand>
        <name>an alpha-D-glucoside</name>
        <dbReference type="ChEBI" id="CHEBI:22390"/>
    </ligand>
</feature>
<comment type="function">
    <text evidence="11">Molecular calcium-binding chaperone promoting folding, oligomeric assembly and quality control in the ER via the calreticulin/calnexin cycle. This lectin may interact transiently with almost all of the monoglucosylated glycoproteins that are synthesized in the ER.</text>
</comment>
<evidence type="ECO:0000256" key="2">
    <source>
        <dbReference type="ARBA" id="ARBA00010983"/>
    </source>
</evidence>
<dbReference type="Pfam" id="PF00262">
    <property type="entry name" value="Calreticulin"/>
    <property type="match status" value="2"/>
</dbReference>
<sequence>MVSRRGGPRASRAALALAVLAASASALAAVEAKVYFQEEFNADWEKNWLKSTWKTSEGTDGSFVRSAGKFHADPERDAGVKTTPDARFFAMTSELKETFDNTGKDLVLQFSVKHEQKIDCGGGYIKLVPTSSADKIADFSGDTPYSVMFGPDICGGTKHTHVIFTDKDGVNQLRTNKVTSVATDELTHVYTLIVHSDNTYEVLLDLESVASGSLEEDWAFLPPREIHDPEATKPEDWDDRPKITDPEDVKPEEWDQPQYIVDPDAEMPEDWDEEEDGEWERPEIKNPDYKGEWKQKMMDNPEYKGKWEAPMIKNPEYVDGSGDELYRYTDLKYVGFELWQVKAGSLFDNILVTDDVEYAKEFAQSTWGAMKDVEKKLFEDTKAAEEEEAKKRFEEEQAKAEEEAEEEDVEEDGEEHDEL</sequence>
<dbReference type="PRINTS" id="PR00626">
    <property type="entry name" value="CALRETICULIN"/>
</dbReference>
<dbReference type="AlphaFoldDB" id="A0AAX4P1Y0"/>
<keyword evidence="5" id="KW-0430">Lectin</keyword>
<dbReference type="InterPro" id="IPR001580">
    <property type="entry name" value="Calret/calnex"/>
</dbReference>
<gene>
    <name evidence="17" type="ORF">HKI87_03g19290</name>
</gene>
<dbReference type="FunFam" id="2.10.250.10:FF:000002">
    <property type="entry name" value="Calreticulin"/>
    <property type="match status" value="1"/>
</dbReference>
<feature type="compositionally biased region" description="Basic and acidic residues" evidence="16">
    <location>
        <begin position="380"/>
        <end position="401"/>
    </location>
</feature>
<evidence type="ECO:0000256" key="13">
    <source>
        <dbReference type="PIRSR" id="PIRSR002356-1"/>
    </source>
</evidence>
<keyword evidence="6" id="KW-0677">Repeat</keyword>
<dbReference type="GO" id="GO:0030246">
    <property type="term" value="F:carbohydrate binding"/>
    <property type="evidence" value="ECO:0007669"/>
    <property type="project" value="UniProtKB-KW"/>
</dbReference>
<evidence type="ECO:0000256" key="5">
    <source>
        <dbReference type="ARBA" id="ARBA00022734"/>
    </source>
</evidence>
<evidence type="ECO:0000256" key="6">
    <source>
        <dbReference type="ARBA" id="ARBA00022737"/>
    </source>
</evidence>
<keyword evidence="7 12" id="KW-0256">Endoplasmic reticulum</keyword>
<dbReference type="EMBL" id="CP151503">
    <property type="protein sequence ID" value="WZN60400.1"/>
    <property type="molecule type" value="Genomic_DNA"/>
</dbReference>
<feature type="signal peptide" evidence="15">
    <location>
        <begin position="1"/>
        <end position="32"/>
    </location>
</feature>
<keyword evidence="10 12" id="KW-0143">Chaperone</keyword>
<feature type="binding site" evidence="13">
    <location>
        <position position="124"/>
    </location>
    <ligand>
        <name>an alpha-D-glucoside</name>
        <dbReference type="ChEBI" id="CHEBI:22390"/>
    </ligand>
</feature>
<reference evidence="17 18" key="1">
    <citation type="submission" date="2024-03" db="EMBL/GenBank/DDBJ databases">
        <title>Complete genome sequence of the green alga Chloropicon roscoffensis RCC1871.</title>
        <authorList>
            <person name="Lemieux C."/>
            <person name="Pombert J.-F."/>
            <person name="Otis C."/>
            <person name="Turmel M."/>
        </authorList>
    </citation>
    <scope>NUCLEOTIDE SEQUENCE [LARGE SCALE GENOMIC DNA]</scope>
    <source>
        <strain evidence="17 18">RCC1871</strain>
    </source>
</reference>
<evidence type="ECO:0000256" key="4">
    <source>
        <dbReference type="ARBA" id="ARBA00022729"/>
    </source>
</evidence>
<dbReference type="GO" id="GO:0036503">
    <property type="term" value="P:ERAD pathway"/>
    <property type="evidence" value="ECO:0007669"/>
    <property type="project" value="TreeGrafter"/>
</dbReference>
<feature type="binding site" evidence="13">
    <location>
        <position position="145"/>
    </location>
    <ligand>
        <name>an alpha-D-glucoside</name>
        <dbReference type="ChEBI" id="CHEBI:22390"/>
    </ligand>
</feature>
<evidence type="ECO:0000256" key="7">
    <source>
        <dbReference type="ARBA" id="ARBA00022824"/>
    </source>
</evidence>
<protein>
    <recommendedName>
        <fullName evidence="12">Calreticulin</fullName>
    </recommendedName>
</protein>
<feature type="compositionally biased region" description="Acidic residues" evidence="16">
    <location>
        <begin position="402"/>
        <end position="419"/>
    </location>
</feature>
<dbReference type="SUPFAM" id="SSF49899">
    <property type="entry name" value="Concanavalin A-like lectins/glucanases"/>
    <property type="match status" value="1"/>
</dbReference>
<feature type="binding site" evidence="13">
    <location>
        <position position="126"/>
    </location>
    <ligand>
        <name>an alpha-D-glucoside</name>
        <dbReference type="ChEBI" id="CHEBI:22390"/>
    </ligand>
</feature>
<evidence type="ECO:0000256" key="12">
    <source>
        <dbReference type="PIRNR" id="PIRNR002356"/>
    </source>
</evidence>
<organism evidence="17 18">
    <name type="scientific">Chloropicon roscoffensis</name>
    <dbReference type="NCBI Taxonomy" id="1461544"/>
    <lineage>
        <taxon>Eukaryota</taxon>
        <taxon>Viridiplantae</taxon>
        <taxon>Chlorophyta</taxon>
        <taxon>Chloropicophyceae</taxon>
        <taxon>Chloropicales</taxon>
        <taxon>Chloropicaceae</taxon>
        <taxon>Chloropicon</taxon>
    </lineage>
</organism>
<evidence type="ECO:0000256" key="14">
    <source>
        <dbReference type="PIRSR" id="PIRSR002356-3"/>
    </source>
</evidence>
<dbReference type="PANTHER" id="PTHR11073">
    <property type="entry name" value="CALRETICULIN AND CALNEXIN"/>
    <property type="match status" value="1"/>
</dbReference>
<feature type="region of interest" description="Disordered" evidence="16">
    <location>
        <begin position="380"/>
        <end position="419"/>
    </location>
</feature>
<keyword evidence="8" id="KW-0862">Zinc</keyword>
<accession>A0AAX4P1Y0</accession>
<dbReference type="InterPro" id="IPR009033">
    <property type="entry name" value="Calreticulin/calnexin_P_dom_sf"/>
</dbReference>
<dbReference type="InterPro" id="IPR013320">
    <property type="entry name" value="ConA-like_dom_sf"/>
</dbReference>
<keyword evidence="3" id="KW-0479">Metal-binding</keyword>
<dbReference type="GO" id="GO:0051082">
    <property type="term" value="F:unfolded protein binding"/>
    <property type="evidence" value="ECO:0007669"/>
    <property type="project" value="InterPro"/>
</dbReference>
<evidence type="ECO:0000313" key="18">
    <source>
        <dbReference type="Proteomes" id="UP001472866"/>
    </source>
</evidence>
<dbReference type="PROSITE" id="PS00803">
    <property type="entry name" value="CALRETICULIN_1"/>
    <property type="match status" value="1"/>
</dbReference>
<comment type="similarity">
    <text evidence="2 12 15">Belongs to the calreticulin family.</text>
</comment>
<dbReference type="InterPro" id="IPR009169">
    <property type="entry name" value="Calreticulin"/>
</dbReference>
<feature type="chain" id="PRO_5043100400" description="Calreticulin" evidence="15">
    <location>
        <begin position="33"/>
        <end position="419"/>
    </location>
</feature>
<comment type="subcellular location">
    <subcellularLocation>
        <location evidence="1 12">Endoplasmic reticulum lumen</location>
    </subcellularLocation>
</comment>
<feature type="disulfide bond" evidence="14">
    <location>
        <begin position="120"/>
        <end position="154"/>
    </location>
</feature>
<evidence type="ECO:0000256" key="11">
    <source>
        <dbReference type="ARBA" id="ARBA00037091"/>
    </source>
</evidence>
<dbReference type="SUPFAM" id="SSF63887">
    <property type="entry name" value="P-domain of calnexin/calreticulin"/>
    <property type="match status" value="1"/>
</dbReference>
<evidence type="ECO:0000256" key="3">
    <source>
        <dbReference type="ARBA" id="ARBA00022723"/>
    </source>
</evidence>
<evidence type="ECO:0000313" key="17">
    <source>
        <dbReference type="EMBL" id="WZN60400.1"/>
    </source>
</evidence>
<keyword evidence="18" id="KW-1185">Reference proteome</keyword>
<evidence type="ECO:0000256" key="1">
    <source>
        <dbReference type="ARBA" id="ARBA00004319"/>
    </source>
</evidence>
<feature type="region of interest" description="Disordered" evidence="16">
    <location>
        <begin position="226"/>
        <end position="250"/>
    </location>
</feature>
<evidence type="ECO:0000256" key="10">
    <source>
        <dbReference type="ARBA" id="ARBA00023186"/>
    </source>
</evidence>
<dbReference type="Gene3D" id="2.10.250.10">
    <property type="entry name" value="Calreticulin/calnexin, P domain"/>
    <property type="match status" value="1"/>
</dbReference>
<name>A0AAX4P1Y0_9CHLO</name>
<evidence type="ECO:0000256" key="16">
    <source>
        <dbReference type="SAM" id="MobiDB-lite"/>
    </source>
</evidence>
<dbReference type="InterPro" id="IPR018124">
    <property type="entry name" value="Calret/calnex_CS"/>
</dbReference>
<evidence type="ECO:0000256" key="15">
    <source>
        <dbReference type="RuleBase" id="RU362126"/>
    </source>
</evidence>
<keyword evidence="14" id="KW-1015">Disulfide bond</keyword>
<keyword evidence="9" id="KW-0106">Calcium</keyword>
<feature type="binding site" evidence="13">
    <location>
        <position position="337"/>
    </location>
    <ligand>
        <name>an alpha-D-glucoside</name>
        <dbReference type="ChEBI" id="CHEBI:22390"/>
    </ligand>
</feature>
<dbReference type="Proteomes" id="UP001472866">
    <property type="component" value="Chromosome 03"/>
</dbReference>
<dbReference type="PANTHER" id="PTHR11073:SF2">
    <property type="entry name" value="CALRETICULIN"/>
    <property type="match status" value="1"/>
</dbReference>
<dbReference type="Gene3D" id="2.60.120.200">
    <property type="match status" value="1"/>
</dbReference>
<dbReference type="GO" id="GO:0006457">
    <property type="term" value="P:protein folding"/>
    <property type="evidence" value="ECO:0007669"/>
    <property type="project" value="InterPro"/>
</dbReference>
<dbReference type="PIRSF" id="PIRSF002356">
    <property type="entry name" value="Calreticulin"/>
    <property type="match status" value="1"/>
</dbReference>
<evidence type="ECO:0000256" key="8">
    <source>
        <dbReference type="ARBA" id="ARBA00022833"/>
    </source>
</evidence>
<dbReference type="GO" id="GO:0005509">
    <property type="term" value="F:calcium ion binding"/>
    <property type="evidence" value="ECO:0007669"/>
    <property type="project" value="InterPro"/>
</dbReference>
<proteinExistence type="inferred from homology"/>
<dbReference type="PROSITE" id="PS00804">
    <property type="entry name" value="CALRETICULIN_2"/>
    <property type="match status" value="1"/>
</dbReference>
<evidence type="ECO:0000256" key="9">
    <source>
        <dbReference type="ARBA" id="ARBA00022837"/>
    </source>
</evidence>